<dbReference type="EMBL" id="GG662347">
    <property type="protein sequence ID" value="EWS71497.1"/>
    <property type="molecule type" value="Genomic_DNA"/>
</dbReference>
<proteinExistence type="predicted"/>
<dbReference type="GeneID" id="24442039"/>
<keyword evidence="1" id="KW-1133">Transmembrane helix</keyword>
<reference evidence="3" key="1">
    <citation type="journal article" date="2006" name="PLoS Biol.">
        <title>Macronuclear genome sequence of the ciliate Tetrahymena thermophila, a model eukaryote.</title>
        <authorList>
            <person name="Eisen J.A."/>
            <person name="Coyne R.S."/>
            <person name="Wu M."/>
            <person name="Wu D."/>
            <person name="Thiagarajan M."/>
            <person name="Wortman J.R."/>
            <person name="Badger J.H."/>
            <person name="Ren Q."/>
            <person name="Amedeo P."/>
            <person name="Jones K.M."/>
            <person name="Tallon L.J."/>
            <person name="Delcher A.L."/>
            <person name="Salzberg S.L."/>
            <person name="Silva J.C."/>
            <person name="Haas B.J."/>
            <person name="Majoros W.H."/>
            <person name="Farzad M."/>
            <person name="Carlton J.M."/>
            <person name="Smith R.K. Jr."/>
            <person name="Garg J."/>
            <person name="Pearlman R.E."/>
            <person name="Karrer K.M."/>
            <person name="Sun L."/>
            <person name="Manning G."/>
            <person name="Elde N.C."/>
            <person name="Turkewitz A.P."/>
            <person name="Asai D.J."/>
            <person name="Wilkes D.E."/>
            <person name="Wang Y."/>
            <person name="Cai H."/>
            <person name="Collins K."/>
            <person name="Stewart B.A."/>
            <person name="Lee S.R."/>
            <person name="Wilamowska K."/>
            <person name="Weinberg Z."/>
            <person name="Ruzzo W.L."/>
            <person name="Wloga D."/>
            <person name="Gaertig J."/>
            <person name="Frankel J."/>
            <person name="Tsao C.-C."/>
            <person name="Gorovsky M.A."/>
            <person name="Keeling P.J."/>
            <person name="Waller R.F."/>
            <person name="Patron N.J."/>
            <person name="Cherry J.M."/>
            <person name="Stover N.A."/>
            <person name="Krieger C.J."/>
            <person name="del Toro C."/>
            <person name="Ryder H.F."/>
            <person name="Williamson S.C."/>
            <person name="Barbeau R.A."/>
            <person name="Hamilton E.P."/>
            <person name="Orias E."/>
        </authorList>
    </citation>
    <scope>NUCLEOTIDE SEQUENCE [LARGE SCALE GENOMIC DNA]</scope>
    <source>
        <strain evidence="3">SB210</strain>
    </source>
</reference>
<evidence type="ECO:0000256" key="1">
    <source>
        <dbReference type="SAM" id="Phobius"/>
    </source>
</evidence>
<dbReference type="Proteomes" id="UP000009168">
    <property type="component" value="Unassembled WGS sequence"/>
</dbReference>
<dbReference type="AlphaFoldDB" id="W7X1K5"/>
<dbReference type="RefSeq" id="XP_012655967.1">
    <property type="nucleotide sequence ID" value="XM_012800513.1"/>
</dbReference>
<keyword evidence="1 2" id="KW-0812">Transmembrane</keyword>
<keyword evidence="1" id="KW-0472">Membrane</keyword>
<dbReference type="InParanoid" id="W7X1K5"/>
<organism evidence="2 3">
    <name type="scientific">Tetrahymena thermophila (strain SB210)</name>
    <dbReference type="NCBI Taxonomy" id="312017"/>
    <lineage>
        <taxon>Eukaryota</taxon>
        <taxon>Sar</taxon>
        <taxon>Alveolata</taxon>
        <taxon>Ciliophora</taxon>
        <taxon>Intramacronucleata</taxon>
        <taxon>Oligohymenophorea</taxon>
        <taxon>Hymenostomatida</taxon>
        <taxon>Tetrahymenina</taxon>
        <taxon>Tetrahymenidae</taxon>
        <taxon>Tetrahymena</taxon>
    </lineage>
</organism>
<dbReference type="KEGG" id="tet:TTHERM_001260674"/>
<feature type="transmembrane region" description="Helical" evidence="1">
    <location>
        <begin position="30"/>
        <end position="49"/>
    </location>
</feature>
<sequence length="65" mass="7550">MLNKQIKISKQCIVLKKAVLQGMMDSLKQLFSVNLIINFIYFFLEIRLFSLDKAQISYILVPSLV</sequence>
<evidence type="ECO:0000313" key="3">
    <source>
        <dbReference type="Proteomes" id="UP000009168"/>
    </source>
</evidence>
<name>W7X1K5_TETTS</name>
<protein>
    <submittedName>
        <fullName evidence="2">Transmembrane protein, putative</fullName>
    </submittedName>
</protein>
<keyword evidence="3" id="KW-1185">Reference proteome</keyword>
<gene>
    <name evidence="2" type="ORF">TTHERM_001260674</name>
</gene>
<evidence type="ECO:0000313" key="2">
    <source>
        <dbReference type="EMBL" id="EWS71497.1"/>
    </source>
</evidence>
<accession>W7X1K5</accession>